<name>A0A242M7U9_CABSO</name>
<keyword evidence="5" id="KW-0564">Palmitate</keyword>
<organism evidence="8 9">
    <name type="scientific">Caballeronia sordidicola</name>
    <name type="common">Burkholderia sordidicola</name>
    <dbReference type="NCBI Taxonomy" id="196367"/>
    <lineage>
        <taxon>Bacteria</taxon>
        <taxon>Pseudomonadati</taxon>
        <taxon>Pseudomonadota</taxon>
        <taxon>Betaproteobacteria</taxon>
        <taxon>Burkholderiales</taxon>
        <taxon>Burkholderiaceae</taxon>
        <taxon>Caballeronia</taxon>
    </lineage>
</organism>
<keyword evidence="3 7" id="KW-0732">Signal</keyword>
<feature type="signal peptide" evidence="7">
    <location>
        <begin position="1"/>
        <end position="22"/>
    </location>
</feature>
<comment type="similarity">
    <text evidence="2">Belongs to the NlpA lipoprotein family.</text>
</comment>
<evidence type="ECO:0000313" key="8">
    <source>
        <dbReference type="EMBL" id="OTP67170.1"/>
    </source>
</evidence>
<evidence type="ECO:0000256" key="7">
    <source>
        <dbReference type="SAM" id="SignalP"/>
    </source>
</evidence>
<evidence type="ECO:0000256" key="5">
    <source>
        <dbReference type="ARBA" id="ARBA00023139"/>
    </source>
</evidence>
<proteinExistence type="inferred from homology"/>
<dbReference type="EMBL" id="NBTY01000198">
    <property type="protein sequence ID" value="OTP67170.1"/>
    <property type="molecule type" value="Genomic_DNA"/>
</dbReference>
<evidence type="ECO:0000256" key="4">
    <source>
        <dbReference type="ARBA" id="ARBA00023136"/>
    </source>
</evidence>
<accession>A0A242M7U9</accession>
<dbReference type="Proteomes" id="UP000194546">
    <property type="component" value="Unassembled WGS sequence"/>
</dbReference>
<keyword evidence="4" id="KW-0472">Membrane</keyword>
<evidence type="ECO:0000313" key="9">
    <source>
        <dbReference type="Proteomes" id="UP000194546"/>
    </source>
</evidence>
<dbReference type="SUPFAM" id="SSF53850">
    <property type="entry name" value="Periplasmic binding protein-like II"/>
    <property type="match status" value="1"/>
</dbReference>
<sequence length="147" mass="15711">MTLLRGIHASLLASVITASAHAADPDKKEIGFGATAGPYVDQIRYGIKPLLEKEGCKVAIVEFTDYVQPNLALADGALDANAFQHETYLKKFLDDHKLPLSQLVKVPTAPIGIYSHKSKSLADVKDGATVSLPNDVTSQASAILQLQ</sequence>
<protein>
    <submittedName>
        <fullName evidence="8">Methionine ABC transporter substrate-binding protein</fullName>
    </submittedName>
</protein>
<evidence type="ECO:0000256" key="1">
    <source>
        <dbReference type="ARBA" id="ARBA00004635"/>
    </source>
</evidence>
<comment type="caution">
    <text evidence="8">The sequence shown here is derived from an EMBL/GenBank/DDBJ whole genome shotgun (WGS) entry which is preliminary data.</text>
</comment>
<dbReference type="Pfam" id="PF03180">
    <property type="entry name" value="Lipoprotein_9"/>
    <property type="match status" value="1"/>
</dbReference>
<evidence type="ECO:0000256" key="3">
    <source>
        <dbReference type="ARBA" id="ARBA00022729"/>
    </source>
</evidence>
<evidence type="ECO:0000256" key="6">
    <source>
        <dbReference type="ARBA" id="ARBA00023288"/>
    </source>
</evidence>
<dbReference type="GO" id="GO:0016020">
    <property type="term" value="C:membrane"/>
    <property type="evidence" value="ECO:0007669"/>
    <property type="project" value="UniProtKB-SubCell"/>
</dbReference>
<feature type="chain" id="PRO_5013212754" evidence="7">
    <location>
        <begin position="23"/>
        <end position="147"/>
    </location>
</feature>
<dbReference type="PANTHER" id="PTHR30429:SF0">
    <property type="entry name" value="METHIONINE-BINDING LIPOPROTEIN METQ"/>
    <property type="match status" value="1"/>
</dbReference>
<dbReference type="InterPro" id="IPR004872">
    <property type="entry name" value="Lipoprotein_NlpA"/>
</dbReference>
<evidence type="ECO:0000256" key="2">
    <source>
        <dbReference type="ARBA" id="ARBA00008973"/>
    </source>
</evidence>
<dbReference type="AlphaFoldDB" id="A0A242M7U9"/>
<reference evidence="8 9" key="1">
    <citation type="submission" date="2017-03" db="EMBL/GenBank/DDBJ databases">
        <title>Genome analysis of strain PAMC 26510.</title>
        <authorList>
            <person name="Oh H.-M."/>
            <person name="Yang J.-A."/>
        </authorList>
    </citation>
    <scope>NUCLEOTIDE SEQUENCE [LARGE SCALE GENOMIC DNA]</scope>
    <source>
        <strain evidence="8 9">PAMC 26510</strain>
    </source>
</reference>
<keyword evidence="6" id="KW-0449">Lipoprotein</keyword>
<comment type="subcellular location">
    <subcellularLocation>
        <location evidence="1">Membrane</location>
        <topology evidence="1">Lipid-anchor</topology>
    </subcellularLocation>
</comment>
<dbReference type="Gene3D" id="3.40.190.10">
    <property type="entry name" value="Periplasmic binding protein-like II"/>
    <property type="match status" value="1"/>
</dbReference>
<dbReference type="PANTHER" id="PTHR30429">
    <property type="entry name" value="D-METHIONINE-BINDING LIPOPROTEIN METQ"/>
    <property type="match status" value="1"/>
</dbReference>
<gene>
    <name evidence="8" type="ORF">PAMC26510_32495</name>
</gene>